<keyword evidence="6" id="KW-1185">Reference proteome</keyword>
<evidence type="ECO:0000259" key="4">
    <source>
        <dbReference type="PROSITE" id="PS50977"/>
    </source>
</evidence>
<feature type="compositionally biased region" description="Low complexity" evidence="3">
    <location>
        <begin position="13"/>
        <end position="33"/>
    </location>
</feature>
<dbReference type="Pfam" id="PF00440">
    <property type="entry name" value="TetR_N"/>
    <property type="match status" value="1"/>
</dbReference>
<dbReference type="Gene3D" id="1.10.10.60">
    <property type="entry name" value="Homeodomain-like"/>
    <property type="match status" value="1"/>
</dbReference>
<dbReference type="PANTHER" id="PTHR47752">
    <property type="entry name" value="HTH-TYPE TRANSCRIPTIONAL REPRESSOR FABR"/>
    <property type="match status" value="1"/>
</dbReference>
<dbReference type="SUPFAM" id="SSF46689">
    <property type="entry name" value="Homeodomain-like"/>
    <property type="match status" value="1"/>
</dbReference>
<evidence type="ECO:0000256" key="2">
    <source>
        <dbReference type="PROSITE-ProRule" id="PRU00335"/>
    </source>
</evidence>
<dbReference type="InterPro" id="IPR050692">
    <property type="entry name" value="HTH_transcr_repressor_FabR"/>
</dbReference>
<feature type="DNA-binding region" description="H-T-H motif" evidence="2">
    <location>
        <begin position="56"/>
        <end position="75"/>
    </location>
</feature>
<comment type="caution">
    <text evidence="5">The sequence shown here is derived from an EMBL/GenBank/DDBJ whole genome shotgun (WGS) entry which is preliminary data.</text>
</comment>
<organism evidence="5 6">
    <name type="scientific">Abyssibacter profundi</name>
    <dbReference type="NCBI Taxonomy" id="2182787"/>
    <lineage>
        <taxon>Bacteria</taxon>
        <taxon>Pseudomonadati</taxon>
        <taxon>Pseudomonadota</taxon>
        <taxon>Gammaproteobacteria</taxon>
        <taxon>Chromatiales</taxon>
        <taxon>Oceanococcaceae</taxon>
        <taxon>Abyssibacter</taxon>
    </lineage>
</organism>
<sequence>MCVPPNVQEHTVPAQATSPSGPATSTSRTAAPSGRERLLRAALKLSAQRRSIANIGLRELAREAGLHHTAIYRHFKSVDDVATTLVHTLSSQLRADLRRTRRAAVEDGQDMIRASTQRYFDYVLQHPQGVIFCAREVHGALPTLRQALQAMLDDFAMDSADDLAELTPELELPDRETVLVLTRLIAEHTLYAAMDYLEHPGQRAQIVNRATLFSEWLIAGASRPAAAPTPRSKPAG</sequence>
<gene>
    <name evidence="5" type="ORF">DEH80_11510</name>
</gene>
<dbReference type="PROSITE" id="PS50977">
    <property type="entry name" value="HTH_TETR_2"/>
    <property type="match status" value="1"/>
</dbReference>
<keyword evidence="1 2" id="KW-0238">DNA-binding</keyword>
<dbReference type="GO" id="GO:0003677">
    <property type="term" value="F:DNA binding"/>
    <property type="evidence" value="ECO:0007669"/>
    <property type="project" value="UniProtKB-UniRule"/>
</dbReference>
<dbReference type="EMBL" id="QEQK01000009">
    <property type="protein sequence ID" value="PWN55724.1"/>
    <property type="molecule type" value="Genomic_DNA"/>
</dbReference>
<evidence type="ECO:0000313" key="5">
    <source>
        <dbReference type="EMBL" id="PWN55724.1"/>
    </source>
</evidence>
<dbReference type="InterPro" id="IPR001647">
    <property type="entry name" value="HTH_TetR"/>
</dbReference>
<name>A0A363UJZ8_9GAMM</name>
<protein>
    <recommendedName>
        <fullName evidence="4">HTH tetR-type domain-containing protein</fullName>
    </recommendedName>
</protein>
<dbReference type="InterPro" id="IPR009057">
    <property type="entry name" value="Homeodomain-like_sf"/>
</dbReference>
<dbReference type="Proteomes" id="UP000251800">
    <property type="component" value="Unassembled WGS sequence"/>
</dbReference>
<evidence type="ECO:0000313" key="6">
    <source>
        <dbReference type="Proteomes" id="UP000251800"/>
    </source>
</evidence>
<proteinExistence type="predicted"/>
<dbReference type="OrthoDB" id="8617654at2"/>
<dbReference type="AlphaFoldDB" id="A0A363UJZ8"/>
<accession>A0A363UJZ8</accession>
<dbReference type="PANTHER" id="PTHR47752:SF1">
    <property type="entry name" value="HTH-TYPE TRANSCRIPTIONAL REPRESSOR FABR"/>
    <property type="match status" value="1"/>
</dbReference>
<reference evidence="5 6" key="1">
    <citation type="submission" date="2018-05" db="EMBL/GenBank/DDBJ databases">
        <title>Abyssibacter profundi OUC007T gen. nov., sp. nov, a marine bacterium isolated from seawater of the Mariana Trench.</title>
        <authorList>
            <person name="Zhou S."/>
        </authorList>
    </citation>
    <scope>NUCLEOTIDE SEQUENCE [LARGE SCALE GENOMIC DNA]</scope>
    <source>
        <strain evidence="5 6">OUC007</strain>
    </source>
</reference>
<feature type="region of interest" description="Disordered" evidence="3">
    <location>
        <begin position="1"/>
        <end position="34"/>
    </location>
</feature>
<evidence type="ECO:0000256" key="1">
    <source>
        <dbReference type="ARBA" id="ARBA00023125"/>
    </source>
</evidence>
<dbReference type="Gene3D" id="1.10.357.10">
    <property type="entry name" value="Tetracycline Repressor, domain 2"/>
    <property type="match status" value="1"/>
</dbReference>
<feature type="domain" description="HTH tetR-type" evidence="4">
    <location>
        <begin position="32"/>
        <end position="93"/>
    </location>
</feature>
<evidence type="ECO:0000256" key="3">
    <source>
        <dbReference type="SAM" id="MobiDB-lite"/>
    </source>
</evidence>